<evidence type="ECO:0000256" key="5">
    <source>
        <dbReference type="ARBA" id="ARBA00022618"/>
    </source>
</evidence>
<dbReference type="AlphaFoldDB" id="A0A1D7TM33"/>
<dbReference type="Gene3D" id="3.90.190.20">
    <property type="entry name" value="Mur ligase, C-terminal domain"/>
    <property type="match status" value="1"/>
</dbReference>
<dbReference type="GO" id="GO:0008360">
    <property type="term" value="P:regulation of cell shape"/>
    <property type="evidence" value="ECO:0007669"/>
    <property type="project" value="InterPro"/>
</dbReference>
<dbReference type="UniPathway" id="UPA00219"/>
<dbReference type="NCBIfam" id="TIGR01087">
    <property type="entry name" value="murD"/>
    <property type="match status" value="1"/>
</dbReference>
<accession>A0A1D7TM33</accession>
<dbReference type="GO" id="GO:0008764">
    <property type="term" value="F:UDP-N-acetylmuramoylalanine-D-glutamate ligase activity"/>
    <property type="evidence" value="ECO:0007669"/>
    <property type="project" value="UniProtKB-EC"/>
</dbReference>
<dbReference type="KEGG" id="shal:SHALO_2280"/>
<evidence type="ECO:0000256" key="7">
    <source>
        <dbReference type="ARBA" id="ARBA00022840"/>
    </source>
</evidence>
<sequence>MITLFGHGKTTKAIAKRFAGQCQIFDDSFTCKEKDAFGNLLLPPSEFDPTTSDVEIPSPGFPAHHPLIQKALHVTSEYDFFKESMPFSIWISGTNGKTTTTQMCEFLLQAQGALAGGNIGTPLAELSEQAPIWVLETSSFTFHYTKVTAPDIYLLLPIKPDHLTWHGSMEAYIEAKLSPLARMREGSVAILPKAYANVKTLAHVIAYDTEEDLAEQMGIDISKISFKTPFLLDAVLAACAQKILLDTVDYELLNTFKIDHYKIEEFHDTQGRLWVDDSKGTNVDATIEALKRYKNDEILIVLGGDDKGVDLQELFDFMKPLHVTVFAIGTNTERLASFAEKEGIQLHKCFVIEKAMKQIHAVHTTKTVALLSPAAASLDQFKSYAHRGDRFKELALA</sequence>
<keyword evidence="3" id="KW-0963">Cytoplasm</keyword>
<dbReference type="Pfam" id="PF08245">
    <property type="entry name" value="Mur_ligase_M"/>
    <property type="match status" value="1"/>
</dbReference>
<evidence type="ECO:0000256" key="3">
    <source>
        <dbReference type="ARBA" id="ARBA00022490"/>
    </source>
</evidence>
<dbReference type="GO" id="GO:0004326">
    <property type="term" value="F:tetrahydrofolylpolyglutamate synthase activity"/>
    <property type="evidence" value="ECO:0007669"/>
    <property type="project" value="InterPro"/>
</dbReference>
<dbReference type="PROSITE" id="PS01011">
    <property type="entry name" value="FOLYLPOLYGLU_SYNT_1"/>
    <property type="match status" value="1"/>
</dbReference>
<feature type="domain" description="Mur ligase central" evidence="9">
    <location>
        <begin position="91"/>
        <end position="196"/>
    </location>
</feature>
<evidence type="ECO:0000259" key="9">
    <source>
        <dbReference type="Pfam" id="PF08245"/>
    </source>
</evidence>
<gene>
    <name evidence="10" type="ORF">SHALO_2280</name>
</gene>
<evidence type="ECO:0000256" key="1">
    <source>
        <dbReference type="ARBA" id="ARBA00004496"/>
    </source>
</evidence>
<reference evidence="11" key="1">
    <citation type="submission" date="2016-08" db="EMBL/GenBank/DDBJ databases">
        <title>Complete genome sequence of the organohalide-respiring Epsilonproteobacterium Sulfurospirillum halorespirans.</title>
        <authorList>
            <person name="Goris T."/>
            <person name="Zimmermann J."/>
            <person name="Schenz B."/>
            <person name="Lemos M."/>
            <person name="Hackermueller J."/>
            <person name="Diekert G."/>
        </authorList>
    </citation>
    <scope>NUCLEOTIDE SEQUENCE [LARGE SCALE GENOMIC DNA]</scope>
    <source>
        <strain>DSM 13726</strain>
        <strain evidence="11">PCE-M2</strain>
    </source>
</reference>
<dbReference type="PANTHER" id="PTHR43692:SF1">
    <property type="entry name" value="UDP-N-ACETYLMURAMOYLALANINE--D-GLUTAMATE LIGASE"/>
    <property type="match status" value="1"/>
</dbReference>
<keyword evidence="11" id="KW-1185">Reference proteome</keyword>
<keyword evidence="8" id="KW-0131">Cell cycle</keyword>
<dbReference type="InterPro" id="IPR036565">
    <property type="entry name" value="Mur-like_cat_sf"/>
</dbReference>
<dbReference type="SUPFAM" id="SSF53623">
    <property type="entry name" value="MurD-like peptide ligases, catalytic domain"/>
    <property type="match status" value="1"/>
</dbReference>
<protein>
    <submittedName>
        <fullName evidence="10">UDP-N-acetylmuramoylalanine--D-glutamate ligase</fullName>
        <ecNumber evidence="10">6.3.2.9</ecNumber>
    </submittedName>
</protein>
<dbReference type="RefSeq" id="WP_069478644.1">
    <property type="nucleotide sequence ID" value="NZ_CP017111.1"/>
</dbReference>
<dbReference type="STRING" id="1193502.SHALO_2280"/>
<dbReference type="EMBL" id="CP017111">
    <property type="protein sequence ID" value="AOO66041.1"/>
    <property type="molecule type" value="Genomic_DNA"/>
</dbReference>
<dbReference type="SUPFAM" id="SSF53244">
    <property type="entry name" value="MurD-like peptide ligases, peptide-binding domain"/>
    <property type="match status" value="1"/>
</dbReference>
<organism evidence="10 11">
    <name type="scientific">Sulfurospirillum halorespirans DSM 13726</name>
    <dbReference type="NCBI Taxonomy" id="1193502"/>
    <lineage>
        <taxon>Bacteria</taxon>
        <taxon>Pseudomonadati</taxon>
        <taxon>Campylobacterota</taxon>
        <taxon>Epsilonproteobacteria</taxon>
        <taxon>Campylobacterales</taxon>
        <taxon>Sulfurospirillaceae</taxon>
        <taxon>Sulfurospirillum</taxon>
    </lineage>
</organism>
<dbReference type="GO" id="GO:0005524">
    <property type="term" value="F:ATP binding"/>
    <property type="evidence" value="ECO:0007669"/>
    <property type="project" value="UniProtKB-KW"/>
</dbReference>
<dbReference type="GO" id="GO:0005737">
    <property type="term" value="C:cytoplasm"/>
    <property type="evidence" value="ECO:0007669"/>
    <property type="project" value="UniProtKB-SubCell"/>
</dbReference>
<dbReference type="InterPro" id="IPR013221">
    <property type="entry name" value="Mur_ligase_cen"/>
</dbReference>
<dbReference type="EC" id="6.3.2.9" evidence="10"/>
<dbReference type="PANTHER" id="PTHR43692">
    <property type="entry name" value="UDP-N-ACETYLMURAMOYLALANINE--D-GLUTAMATE LIGASE"/>
    <property type="match status" value="1"/>
</dbReference>
<dbReference type="InterPro" id="IPR005762">
    <property type="entry name" value="MurD"/>
</dbReference>
<dbReference type="GO" id="GO:0051301">
    <property type="term" value="P:cell division"/>
    <property type="evidence" value="ECO:0007669"/>
    <property type="project" value="UniProtKB-KW"/>
</dbReference>
<proteinExistence type="predicted"/>
<dbReference type="Gene3D" id="3.40.1190.10">
    <property type="entry name" value="Mur-like, catalytic domain"/>
    <property type="match status" value="1"/>
</dbReference>
<keyword evidence="5" id="KW-0132">Cell division</keyword>
<keyword evidence="4 10" id="KW-0436">Ligase</keyword>
<evidence type="ECO:0000313" key="11">
    <source>
        <dbReference type="Proteomes" id="UP000094609"/>
    </source>
</evidence>
<dbReference type="InterPro" id="IPR018109">
    <property type="entry name" value="Folylpolyglutamate_synth_CS"/>
</dbReference>
<evidence type="ECO:0000256" key="2">
    <source>
        <dbReference type="ARBA" id="ARBA00004752"/>
    </source>
</evidence>
<dbReference type="GO" id="GO:0009252">
    <property type="term" value="P:peptidoglycan biosynthetic process"/>
    <property type="evidence" value="ECO:0007669"/>
    <property type="project" value="UniProtKB-UniPathway"/>
</dbReference>
<comment type="pathway">
    <text evidence="2">Cell wall biogenesis; peptidoglycan biosynthesis.</text>
</comment>
<comment type="subcellular location">
    <subcellularLocation>
        <location evidence="1">Cytoplasm</location>
    </subcellularLocation>
</comment>
<keyword evidence="6" id="KW-0547">Nucleotide-binding</keyword>
<evidence type="ECO:0000313" key="10">
    <source>
        <dbReference type="EMBL" id="AOO66041.1"/>
    </source>
</evidence>
<keyword evidence="7" id="KW-0067">ATP-binding</keyword>
<name>A0A1D7TM33_9BACT</name>
<evidence type="ECO:0000256" key="8">
    <source>
        <dbReference type="ARBA" id="ARBA00023306"/>
    </source>
</evidence>
<dbReference type="InterPro" id="IPR036615">
    <property type="entry name" value="Mur_ligase_C_dom_sf"/>
</dbReference>
<dbReference type="PATRIC" id="fig|1193502.14.peg.2309"/>
<evidence type="ECO:0000256" key="6">
    <source>
        <dbReference type="ARBA" id="ARBA00022741"/>
    </source>
</evidence>
<dbReference type="Proteomes" id="UP000094609">
    <property type="component" value="Chromosome"/>
</dbReference>
<evidence type="ECO:0000256" key="4">
    <source>
        <dbReference type="ARBA" id="ARBA00022598"/>
    </source>
</evidence>